<dbReference type="InterPro" id="IPR051645">
    <property type="entry name" value="PER33/POM33_regulator"/>
</dbReference>
<protein>
    <submittedName>
        <fullName evidence="8">Uncharacterized protein</fullName>
    </submittedName>
</protein>
<proteinExistence type="inferred from homology"/>
<sequence length="330" mass="38379">MNVTGIEAVEAYDYESDPRWMDYWSNLNIPAHMASRSDIDRVYKFMFYQRYVDPNVMRAGFPSRHSDIPESSVSSQQTTSRNSGVGDSTASQPDQGATAARVPFRFDFETIQFTINAWVLVVSLFGILPVVSSKFANKACRLTLLGTACSSLHSLCTRYGKPRTWDIRFVYAWILSIIRTKDFMYFLYCLVFTPFKMSFKVSMVPLICRALVYDTKFLRYNFSNSSLYRKYLSKGCVWVDANTNTIGFLTSNVEIAIGFLLVLTLFTWLRNVVLTLMYWHLLKLMYHAPPTAMYHQIVWAKISRIVLPYVYRYVPFLKTPLSVFLHWWFI</sequence>
<feature type="transmembrane region" description="Helical" evidence="7">
    <location>
        <begin position="111"/>
        <end position="131"/>
    </location>
</feature>
<feature type="region of interest" description="Disordered" evidence="6">
    <location>
        <begin position="65"/>
        <end position="96"/>
    </location>
</feature>
<keyword evidence="5 7" id="KW-0472">Membrane</keyword>
<gene>
    <name evidence="8" type="ORF">ZOSMA_199G00210</name>
</gene>
<dbReference type="OMA" id="SYHHSAW"/>
<dbReference type="Pfam" id="PF03661">
    <property type="entry name" value="TMEM33_Pom33"/>
    <property type="match status" value="1"/>
</dbReference>
<evidence type="ECO:0000313" key="9">
    <source>
        <dbReference type="Proteomes" id="UP000036987"/>
    </source>
</evidence>
<comment type="caution">
    <text evidence="8">The sequence shown here is derived from an EMBL/GenBank/DDBJ whole genome shotgun (WGS) entry which is preliminary data.</text>
</comment>
<dbReference type="EMBL" id="LFYR01000727">
    <property type="protein sequence ID" value="KMZ70584.1"/>
    <property type="molecule type" value="Genomic_DNA"/>
</dbReference>
<feature type="transmembrane region" description="Helical" evidence="7">
    <location>
        <begin position="255"/>
        <end position="279"/>
    </location>
</feature>
<dbReference type="OrthoDB" id="2017147at2759"/>
<dbReference type="AlphaFoldDB" id="A0A0K9PNP4"/>
<evidence type="ECO:0000256" key="2">
    <source>
        <dbReference type="ARBA" id="ARBA00007322"/>
    </source>
</evidence>
<comment type="subcellular location">
    <subcellularLocation>
        <location evidence="1">Membrane</location>
        <topology evidence="1">Multi-pass membrane protein</topology>
    </subcellularLocation>
</comment>
<keyword evidence="9" id="KW-1185">Reference proteome</keyword>
<dbReference type="PANTHER" id="PTHR12703:SF4">
    <property type="entry name" value="TRANSMEMBRANE PROTEIN 33"/>
    <property type="match status" value="1"/>
</dbReference>
<dbReference type="GO" id="GO:0071786">
    <property type="term" value="P:endoplasmic reticulum tubular network organization"/>
    <property type="evidence" value="ECO:0000318"/>
    <property type="project" value="GO_Central"/>
</dbReference>
<dbReference type="GO" id="GO:0016020">
    <property type="term" value="C:membrane"/>
    <property type="evidence" value="ECO:0007669"/>
    <property type="project" value="UniProtKB-SubCell"/>
</dbReference>
<name>A0A0K9PNP4_ZOSMR</name>
<reference evidence="9" key="1">
    <citation type="journal article" date="2016" name="Nature">
        <title>The genome of the seagrass Zostera marina reveals angiosperm adaptation to the sea.</title>
        <authorList>
            <person name="Olsen J.L."/>
            <person name="Rouze P."/>
            <person name="Verhelst B."/>
            <person name="Lin Y.-C."/>
            <person name="Bayer T."/>
            <person name="Collen J."/>
            <person name="Dattolo E."/>
            <person name="De Paoli E."/>
            <person name="Dittami S."/>
            <person name="Maumus F."/>
            <person name="Michel G."/>
            <person name="Kersting A."/>
            <person name="Lauritano C."/>
            <person name="Lohaus R."/>
            <person name="Toepel M."/>
            <person name="Tonon T."/>
            <person name="Vanneste K."/>
            <person name="Amirebrahimi M."/>
            <person name="Brakel J."/>
            <person name="Bostroem C."/>
            <person name="Chovatia M."/>
            <person name="Grimwood J."/>
            <person name="Jenkins J.W."/>
            <person name="Jueterbock A."/>
            <person name="Mraz A."/>
            <person name="Stam W.T."/>
            <person name="Tice H."/>
            <person name="Bornberg-Bauer E."/>
            <person name="Green P.J."/>
            <person name="Pearson G.A."/>
            <person name="Procaccini G."/>
            <person name="Duarte C.M."/>
            <person name="Schmutz J."/>
            <person name="Reusch T.B.H."/>
            <person name="Van de Peer Y."/>
        </authorList>
    </citation>
    <scope>NUCLEOTIDE SEQUENCE [LARGE SCALE GENOMIC DNA]</scope>
    <source>
        <strain evidence="9">cv. Finnish</strain>
    </source>
</reference>
<dbReference type="GO" id="GO:0005783">
    <property type="term" value="C:endoplasmic reticulum"/>
    <property type="evidence" value="ECO:0000318"/>
    <property type="project" value="GO_Central"/>
</dbReference>
<evidence type="ECO:0000313" key="8">
    <source>
        <dbReference type="EMBL" id="KMZ70584.1"/>
    </source>
</evidence>
<evidence type="ECO:0000256" key="6">
    <source>
        <dbReference type="SAM" id="MobiDB-lite"/>
    </source>
</evidence>
<evidence type="ECO:0000256" key="4">
    <source>
        <dbReference type="ARBA" id="ARBA00022989"/>
    </source>
</evidence>
<dbReference type="GO" id="GO:0061024">
    <property type="term" value="P:membrane organization"/>
    <property type="evidence" value="ECO:0000318"/>
    <property type="project" value="GO_Central"/>
</dbReference>
<evidence type="ECO:0000256" key="7">
    <source>
        <dbReference type="SAM" id="Phobius"/>
    </source>
</evidence>
<keyword evidence="4 7" id="KW-1133">Transmembrane helix</keyword>
<organism evidence="8 9">
    <name type="scientific">Zostera marina</name>
    <name type="common">Eelgrass</name>
    <dbReference type="NCBI Taxonomy" id="29655"/>
    <lineage>
        <taxon>Eukaryota</taxon>
        <taxon>Viridiplantae</taxon>
        <taxon>Streptophyta</taxon>
        <taxon>Embryophyta</taxon>
        <taxon>Tracheophyta</taxon>
        <taxon>Spermatophyta</taxon>
        <taxon>Magnoliopsida</taxon>
        <taxon>Liliopsida</taxon>
        <taxon>Zosteraceae</taxon>
        <taxon>Zostera</taxon>
    </lineage>
</organism>
<accession>A0A0K9PNP4</accession>
<dbReference type="Proteomes" id="UP000036987">
    <property type="component" value="Unassembled WGS sequence"/>
</dbReference>
<keyword evidence="3 7" id="KW-0812">Transmembrane</keyword>
<feature type="compositionally biased region" description="Polar residues" evidence="6">
    <location>
        <begin position="69"/>
        <end position="95"/>
    </location>
</feature>
<evidence type="ECO:0000256" key="5">
    <source>
        <dbReference type="ARBA" id="ARBA00023136"/>
    </source>
</evidence>
<evidence type="ECO:0000256" key="1">
    <source>
        <dbReference type="ARBA" id="ARBA00004141"/>
    </source>
</evidence>
<evidence type="ECO:0000256" key="3">
    <source>
        <dbReference type="ARBA" id="ARBA00022692"/>
    </source>
</evidence>
<feature type="transmembrane region" description="Helical" evidence="7">
    <location>
        <begin position="185"/>
        <end position="212"/>
    </location>
</feature>
<comment type="similarity">
    <text evidence="2">Belongs to the PER33/POM33 family.</text>
</comment>
<dbReference type="InterPro" id="IPR005344">
    <property type="entry name" value="TMEM33/Pom33"/>
</dbReference>
<dbReference type="PANTHER" id="PTHR12703">
    <property type="entry name" value="TRANSMEMBRANE PROTEIN 33"/>
    <property type="match status" value="1"/>
</dbReference>